<dbReference type="Proteomes" id="UP000192277">
    <property type="component" value="Unassembled WGS sequence"/>
</dbReference>
<evidence type="ECO:0000313" key="1">
    <source>
        <dbReference type="EMBL" id="OQP42400.1"/>
    </source>
</evidence>
<organism evidence="1 2">
    <name type="scientific">Niastella koreensis</name>
    <dbReference type="NCBI Taxonomy" id="354356"/>
    <lineage>
        <taxon>Bacteria</taxon>
        <taxon>Pseudomonadati</taxon>
        <taxon>Bacteroidota</taxon>
        <taxon>Chitinophagia</taxon>
        <taxon>Chitinophagales</taxon>
        <taxon>Chitinophagaceae</taxon>
        <taxon>Niastella</taxon>
    </lineage>
</organism>
<keyword evidence="2" id="KW-1185">Reference proteome</keyword>
<name>A0ABX3NQ72_9BACT</name>
<accession>A0ABX3NQ72</accession>
<dbReference type="EMBL" id="LWBO01000044">
    <property type="protein sequence ID" value="OQP42400.1"/>
    <property type="molecule type" value="Genomic_DNA"/>
</dbReference>
<protein>
    <submittedName>
        <fullName evidence="1">Uncharacterized protein</fullName>
    </submittedName>
</protein>
<evidence type="ECO:0000313" key="2">
    <source>
        <dbReference type="Proteomes" id="UP000192277"/>
    </source>
</evidence>
<reference evidence="1 2" key="1">
    <citation type="submission" date="2016-04" db="EMBL/GenBank/DDBJ databases">
        <authorList>
            <person name="Chen L."/>
            <person name="Zhuang W."/>
            <person name="Wang G."/>
        </authorList>
    </citation>
    <scope>NUCLEOTIDE SEQUENCE [LARGE SCALE GENOMIC DNA]</scope>
    <source>
        <strain evidence="2">GR20</strain>
    </source>
</reference>
<gene>
    <name evidence="1" type="ORF">A4D02_12560</name>
</gene>
<proteinExistence type="predicted"/>
<sequence length="94" mass="10926">MGKKAEEREEALCLKCSVFSVEGPLLLLLKAFTVLAGGVIGVKQTVFNTQELELPRSFGRWILNYLVIHQDIWWFSQGYSFCHGHWIWIMAFYE</sequence>
<comment type="caution">
    <text evidence="1">The sequence shown here is derived from an EMBL/GenBank/DDBJ whole genome shotgun (WGS) entry which is preliminary data.</text>
</comment>